<gene>
    <name evidence="2" type="ORF">PECAL_4P03510</name>
</gene>
<proteinExistence type="predicted"/>
<feature type="chain" id="PRO_5035286891" description="Subtilisin" evidence="1">
    <location>
        <begin position="18"/>
        <end position="240"/>
    </location>
</feature>
<keyword evidence="3" id="KW-1185">Reference proteome</keyword>
<comment type="caution">
    <text evidence="2">The sequence shown here is derived from an EMBL/GenBank/DDBJ whole genome shotgun (WGS) entry which is preliminary data.</text>
</comment>
<organism evidence="2 3">
    <name type="scientific">Pelagomonas calceolata</name>
    <dbReference type="NCBI Taxonomy" id="35677"/>
    <lineage>
        <taxon>Eukaryota</taxon>
        <taxon>Sar</taxon>
        <taxon>Stramenopiles</taxon>
        <taxon>Ochrophyta</taxon>
        <taxon>Pelagophyceae</taxon>
        <taxon>Pelagomonadales</taxon>
        <taxon>Pelagomonadaceae</taxon>
        <taxon>Pelagomonas</taxon>
    </lineage>
</organism>
<dbReference type="EMBL" id="CAKKNE010000004">
    <property type="protein sequence ID" value="CAH0373172.1"/>
    <property type="molecule type" value="Genomic_DNA"/>
</dbReference>
<protein>
    <recommendedName>
        <fullName evidence="4">Subtilisin</fullName>
    </recommendedName>
</protein>
<sequence>MKTAAVTLALCLSVATGDDRCIGGWKTGDGQGPLGSAYEMSLGTADSREACIDAVQALNTGANAATYSTDGTKACYVEYGQTTVDTSSYSSDYENCLLTAPATPSRDLDGDGAEDVAPEGSCCIVQYGVGFDTQCGSTLAEVTASNCCPSPFVARYHLGASGEETTNYDCVSFISKEDCITYGQTWSGGDDDPIGLGQIGGCPHSAAAPAYEAALKESDSAPASGPALLATVLAAAAAAL</sequence>
<accession>A0A8J2SS22</accession>
<reference evidence="2" key="1">
    <citation type="submission" date="2021-11" db="EMBL/GenBank/DDBJ databases">
        <authorList>
            <consortium name="Genoscope - CEA"/>
            <person name="William W."/>
        </authorList>
    </citation>
    <scope>NUCLEOTIDE SEQUENCE</scope>
</reference>
<feature type="signal peptide" evidence="1">
    <location>
        <begin position="1"/>
        <end position="17"/>
    </location>
</feature>
<name>A0A8J2SS22_9STRA</name>
<evidence type="ECO:0000313" key="3">
    <source>
        <dbReference type="Proteomes" id="UP000789595"/>
    </source>
</evidence>
<keyword evidence="1" id="KW-0732">Signal</keyword>
<evidence type="ECO:0000313" key="2">
    <source>
        <dbReference type="EMBL" id="CAH0373172.1"/>
    </source>
</evidence>
<dbReference type="Proteomes" id="UP000789595">
    <property type="component" value="Unassembled WGS sequence"/>
</dbReference>
<dbReference type="AlphaFoldDB" id="A0A8J2SS22"/>
<evidence type="ECO:0000256" key="1">
    <source>
        <dbReference type="SAM" id="SignalP"/>
    </source>
</evidence>
<evidence type="ECO:0008006" key="4">
    <source>
        <dbReference type="Google" id="ProtNLM"/>
    </source>
</evidence>